<evidence type="ECO:0000313" key="1">
    <source>
        <dbReference type="EMBL" id="MBI2877814.1"/>
    </source>
</evidence>
<name>A0A932FZT1_UNCTE</name>
<dbReference type="Proteomes" id="UP000769766">
    <property type="component" value="Unassembled WGS sequence"/>
</dbReference>
<accession>A0A932FZT1</accession>
<dbReference type="AlphaFoldDB" id="A0A932FZT1"/>
<dbReference type="EMBL" id="JACPRF010000401">
    <property type="protein sequence ID" value="MBI2877814.1"/>
    <property type="molecule type" value="Genomic_DNA"/>
</dbReference>
<sequence>WLPLRAVDAYVALRLPEGTLLFLQGDGRFTPGIRPLVTNWTLANFSGEIFRYTFGGNEPVGLYAWLAAFTEPGTLNLLGGIVEVPFRRAP</sequence>
<feature type="non-terminal residue" evidence="1">
    <location>
        <position position="1"/>
    </location>
</feature>
<organism evidence="1 2">
    <name type="scientific">Tectimicrobiota bacterium</name>
    <dbReference type="NCBI Taxonomy" id="2528274"/>
    <lineage>
        <taxon>Bacteria</taxon>
        <taxon>Pseudomonadati</taxon>
        <taxon>Nitrospinota/Tectimicrobiota group</taxon>
        <taxon>Candidatus Tectimicrobiota</taxon>
    </lineage>
</organism>
<comment type="caution">
    <text evidence="1">The sequence shown here is derived from an EMBL/GenBank/DDBJ whole genome shotgun (WGS) entry which is preliminary data.</text>
</comment>
<evidence type="ECO:0000313" key="2">
    <source>
        <dbReference type="Proteomes" id="UP000769766"/>
    </source>
</evidence>
<protein>
    <submittedName>
        <fullName evidence="1">Uncharacterized protein</fullName>
    </submittedName>
</protein>
<gene>
    <name evidence="1" type="ORF">HYY20_13145</name>
</gene>
<proteinExistence type="predicted"/>
<reference evidence="1" key="1">
    <citation type="submission" date="2020-07" db="EMBL/GenBank/DDBJ databases">
        <title>Huge and variable diversity of episymbiotic CPR bacteria and DPANN archaea in groundwater ecosystems.</title>
        <authorList>
            <person name="He C.Y."/>
            <person name="Keren R."/>
            <person name="Whittaker M."/>
            <person name="Farag I.F."/>
            <person name="Doudna J."/>
            <person name="Cate J.H.D."/>
            <person name="Banfield J.F."/>
        </authorList>
    </citation>
    <scope>NUCLEOTIDE SEQUENCE</scope>
    <source>
        <strain evidence="1">NC_groundwater_672_Ag_B-0.1um_62_36</strain>
    </source>
</reference>